<gene>
    <name evidence="2" type="ORF">FEG63_06900</name>
</gene>
<feature type="signal peptide" evidence="1">
    <location>
        <begin position="1"/>
        <end position="25"/>
    </location>
</feature>
<keyword evidence="3" id="KW-1185">Reference proteome</keyword>
<comment type="caution">
    <text evidence="2">The sequence shown here is derived from an EMBL/GenBank/DDBJ whole genome shotgun (WGS) entry which is preliminary data.</text>
</comment>
<dbReference type="Proteomes" id="UP000708347">
    <property type="component" value="Unassembled WGS sequence"/>
</dbReference>
<name>A0ABX2JUZ7_9MYCO</name>
<reference evidence="2 3" key="1">
    <citation type="submission" date="2019-05" db="EMBL/GenBank/DDBJ databases">
        <title>Mycolicibacterium sphagni ENV482 genome assembly.</title>
        <authorList>
            <person name="Chen W."/>
            <person name="Faulkner N.W."/>
            <person name="Hyman M.R."/>
        </authorList>
    </citation>
    <scope>NUCLEOTIDE SEQUENCE [LARGE SCALE GENOMIC DNA]</scope>
    <source>
        <strain evidence="2 3">ENV482</strain>
    </source>
</reference>
<accession>A0ABX2JUZ7</accession>
<evidence type="ECO:0000313" key="2">
    <source>
        <dbReference type="EMBL" id="NTY59282.1"/>
    </source>
</evidence>
<feature type="chain" id="PRO_5046325655" description="Secreted protein" evidence="1">
    <location>
        <begin position="26"/>
        <end position="119"/>
    </location>
</feature>
<organism evidence="2 3">
    <name type="scientific">Mycolicibacterium sphagni</name>
    <dbReference type="NCBI Taxonomy" id="1786"/>
    <lineage>
        <taxon>Bacteria</taxon>
        <taxon>Bacillati</taxon>
        <taxon>Actinomycetota</taxon>
        <taxon>Actinomycetes</taxon>
        <taxon>Mycobacteriales</taxon>
        <taxon>Mycobacteriaceae</taxon>
        <taxon>Mycolicibacterium</taxon>
    </lineage>
</organism>
<evidence type="ECO:0008006" key="4">
    <source>
        <dbReference type="Google" id="ProtNLM"/>
    </source>
</evidence>
<sequence>MMATVLLSSALGAGGLALGPGIAHATSGPFSWCPGQSMEWPSGPNQSFVYSWDMNTCHTWYRVGYGYGNVLRVGDSGSTLSGSGIWEGDNPPGSNPSGFNCGLFACPVPPHEDPNFHGG</sequence>
<keyword evidence="1" id="KW-0732">Signal</keyword>
<dbReference type="EMBL" id="VBSB01000005">
    <property type="protein sequence ID" value="NTY59282.1"/>
    <property type="molecule type" value="Genomic_DNA"/>
</dbReference>
<proteinExistence type="predicted"/>
<evidence type="ECO:0000256" key="1">
    <source>
        <dbReference type="SAM" id="SignalP"/>
    </source>
</evidence>
<evidence type="ECO:0000313" key="3">
    <source>
        <dbReference type="Proteomes" id="UP000708347"/>
    </source>
</evidence>
<protein>
    <recommendedName>
        <fullName evidence="4">Secreted protein</fullName>
    </recommendedName>
</protein>